<dbReference type="PANTHER" id="PTHR41913">
    <property type="entry name" value="DUF1684 DOMAIN-CONTAINING PROTEIN"/>
    <property type="match status" value="1"/>
</dbReference>
<dbReference type="InterPro" id="IPR012467">
    <property type="entry name" value="DUF1684"/>
</dbReference>
<dbReference type="PANTHER" id="PTHR41913:SF1">
    <property type="entry name" value="DUF1684 DOMAIN-CONTAINING PROTEIN"/>
    <property type="match status" value="1"/>
</dbReference>
<sequence length="305" mass="32608">MTETLQTATTRATGTATSTATGPATNAAAPDAAAARDHAAWRAARERDLREPHGPLSQVALHWPTAVPRRLPGIPGEWWVADRTLFTRPVPGDRAVLAGDQVEPVGPTLVGVDEGRSRIVGTFLPEGRVRGEGADDEHEVAVEVVLRTGRYAVRPLDPQAATRTGFDHVPTFDYDPAWVLDVPVTWYEDPEPVTVGAAQPRLVHHVAVLGEVDVAHEGAVVTLALTGSRTEPTLLFSDEADGVAPWRILRIPAPDWAPATSGTLRLDLNRAVNLPYAFTDFGTCPAPLAGNHLPFAVTAGERAPR</sequence>
<dbReference type="EMBL" id="BNAS01000001">
    <property type="protein sequence ID" value="GHH64404.1"/>
    <property type="molecule type" value="Genomic_DNA"/>
</dbReference>
<evidence type="ECO:0000256" key="1">
    <source>
        <dbReference type="SAM" id="MobiDB-lite"/>
    </source>
</evidence>
<accession>A0A919FFK2</accession>
<reference evidence="2" key="1">
    <citation type="journal article" date="2014" name="Int. J. Syst. Evol. Microbiol.">
        <title>Complete genome sequence of Corynebacterium casei LMG S-19264T (=DSM 44701T), isolated from a smear-ripened cheese.</title>
        <authorList>
            <consortium name="US DOE Joint Genome Institute (JGI-PGF)"/>
            <person name="Walter F."/>
            <person name="Albersmeier A."/>
            <person name="Kalinowski J."/>
            <person name="Ruckert C."/>
        </authorList>
    </citation>
    <scope>NUCLEOTIDE SEQUENCE</scope>
    <source>
        <strain evidence="2">CGMCC 4.7398</strain>
    </source>
</reference>
<feature type="region of interest" description="Disordered" evidence="1">
    <location>
        <begin position="1"/>
        <end position="36"/>
    </location>
</feature>
<reference evidence="2" key="2">
    <citation type="submission" date="2020-09" db="EMBL/GenBank/DDBJ databases">
        <authorList>
            <person name="Sun Q."/>
            <person name="Zhou Y."/>
        </authorList>
    </citation>
    <scope>NUCLEOTIDE SEQUENCE</scope>
    <source>
        <strain evidence="2">CGMCC 4.7398</strain>
    </source>
</reference>
<proteinExistence type="predicted"/>
<dbReference type="RefSeq" id="WP_189667317.1">
    <property type="nucleotide sequence ID" value="NZ_BNAS01000001.1"/>
</dbReference>
<organism evidence="2 3">
    <name type="scientific">Promicromonospora soli</name>
    <dbReference type="NCBI Taxonomy" id="2035533"/>
    <lineage>
        <taxon>Bacteria</taxon>
        <taxon>Bacillati</taxon>
        <taxon>Actinomycetota</taxon>
        <taxon>Actinomycetes</taxon>
        <taxon>Micrococcales</taxon>
        <taxon>Promicromonosporaceae</taxon>
        <taxon>Promicromonospora</taxon>
    </lineage>
</organism>
<evidence type="ECO:0000313" key="3">
    <source>
        <dbReference type="Proteomes" id="UP000627369"/>
    </source>
</evidence>
<dbReference type="Proteomes" id="UP000627369">
    <property type="component" value="Unassembled WGS sequence"/>
</dbReference>
<protein>
    <recommendedName>
        <fullName evidence="4">DUF1684 domain-containing protein</fullName>
    </recommendedName>
</protein>
<gene>
    <name evidence="2" type="ORF">GCM10017772_00800</name>
</gene>
<dbReference type="Pfam" id="PF07920">
    <property type="entry name" value="DUF1684"/>
    <property type="match status" value="1"/>
</dbReference>
<comment type="caution">
    <text evidence="2">The sequence shown here is derived from an EMBL/GenBank/DDBJ whole genome shotgun (WGS) entry which is preliminary data.</text>
</comment>
<keyword evidence="3" id="KW-1185">Reference proteome</keyword>
<evidence type="ECO:0000313" key="2">
    <source>
        <dbReference type="EMBL" id="GHH64404.1"/>
    </source>
</evidence>
<name>A0A919FFK2_9MICO</name>
<feature type="compositionally biased region" description="Low complexity" evidence="1">
    <location>
        <begin position="7"/>
        <end position="33"/>
    </location>
</feature>
<evidence type="ECO:0008006" key="4">
    <source>
        <dbReference type="Google" id="ProtNLM"/>
    </source>
</evidence>
<dbReference type="AlphaFoldDB" id="A0A919FFK2"/>